<keyword evidence="2" id="KW-1185">Reference proteome</keyword>
<protein>
    <submittedName>
        <fullName evidence="1">Uncharacterized protein</fullName>
    </submittedName>
</protein>
<accession>A0ACB9KDV8</accession>
<reference evidence="1 2" key="1">
    <citation type="journal article" date="2022" name="DNA Res.">
        <title>Chromosomal-level genome assembly of the orchid tree Bauhinia variegata (Leguminosae; Cercidoideae) supports the allotetraploid origin hypothesis of Bauhinia.</title>
        <authorList>
            <person name="Zhong Y."/>
            <person name="Chen Y."/>
            <person name="Zheng D."/>
            <person name="Pang J."/>
            <person name="Liu Y."/>
            <person name="Luo S."/>
            <person name="Meng S."/>
            <person name="Qian L."/>
            <person name="Wei D."/>
            <person name="Dai S."/>
            <person name="Zhou R."/>
        </authorList>
    </citation>
    <scope>NUCLEOTIDE SEQUENCE [LARGE SCALE GENOMIC DNA]</scope>
    <source>
        <strain evidence="1">BV-YZ2020</strain>
    </source>
</reference>
<proteinExistence type="predicted"/>
<dbReference type="EMBL" id="CM039439">
    <property type="protein sequence ID" value="KAI4295357.1"/>
    <property type="molecule type" value="Genomic_DNA"/>
</dbReference>
<gene>
    <name evidence="1" type="ORF">L6164_035411</name>
</gene>
<sequence length="106" mass="12127">MLGKWFNLLIIHRVLVGNSLLKWLTLKARLISSSYNSQKIAQIFGMKNRFEKKQKAHSLSQMTSEDHGIRPHCNMQHANFHLASAQPTNKQPVQIDFTNPADLAFV</sequence>
<organism evidence="1 2">
    <name type="scientific">Bauhinia variegata</name>
    <name type="common">Purple orchid tree</name>
    <name type="synonym">Phanera variegata</name>
    <dbReference type="NCBI Taxonomy" id="167791"/>
    <lineage>
        <taxon>Eukaryota</taxon>
        <taxon>Viridiplantae</taxon>
        <taxon>Streptophyta</taxon>
        <taxon>Embryophyta</taxon>
        <taxon>Tracheophyta</taxon>
        <taxon>Spermatophyta</taxon>
        <taxon>Magnoliopsida</taxon>
        <taxon>eudicotyledons</taxon>
        <taxon>Gunneridae</taxon>
        <taxon>Pentapetalae</taxon>
        <taxon>rosids</taxon>
        <taxon>fabids</taxon>
        <taxon>Fabales</taxon>
        <taxon>Fabaceae</taxon>
        <taxon>Cercidoideae</taxon>
        <taxon>Cercideae</taxon>
        <taxon>Bauhiniinae</taxon>
        <taxon>Bauhinia</taxon>
    </lineage>
</organism>
<name>A0ACB9KDV8_BAUVA</name>
<evidence type="ECO:0000313" key="2">
    <source>
        <dbReference type="Proteomes" id="UP000828941"/>
    </source>
</evidence>
<comment type="caution">
    <text evidence="1">The sequence shown here is derived from an EMBL/GenBank/DDBJ whole genome shotgun (WGS) entry which is preliminary data.</text>
</comment>
<dbReference type="Proteomes" id="UP000828941">
    <property type="component" value="Chromosome 14"/>
</dbReference>
<evidence type="ECO:0000313" key="1">
    <source>
        <dbReference type="EMBL" id="KAI4295357.1"/>
    </source>
</evidence>